<reference evidence="1 2" key="2">
    <citation type="submission" date="2014-10" db="EMBL/GenBank/DDBJ databases">
        <title>Paracoccus sanguinis sp. nov., isolated from clinical specimens of New York State patients.</title>
        <authorList>
            <person name="Mingle L.A."/>
            <person name="Cole J.A."/>
            <person name="Lapierre P."/>
            <person name="Musser K.A."/>
        </authorList>
    </citation>
    <scope>NUCLEOTIDE SEQUENCE [LARGE SCALE GENOMIC DNA]</scope>
    <source>
        <strain evidence="1 2">JCM 14014</strain>
    </source>
</reference>
<dbReference type="STRING" id="376733.SAMN04487972_11112"/>
<protein>
    <recommendedName>
        <fullName evidence="3">HEPN domain-containing protein</fullName>
    </recommendedName>
</protein>
<dbReference type="AlphaFoldDB" id="A0A099F6M0"/>
<keyword evidence="2" id="KW-1185">Reference proteome</keyword>
<gene>
    <name evidence="1" type="ORF">IT41_04310</name>
</gene>
<accession>A0A099F6M0</accession>
<evidence type="ECO:0000313" key="1">
    <source>
        <dbReference type="EMBL" id="KGJ05898.1"/>
    </source>
</evidence>
<dbReference type="EMBL" id="JRKN01000004">
    <property type="protein sequence ID" value="KGJ05898.1"/>
    <property type="molecule type" value="Genomic_DNA"/>
</dbReference>
<dbReference type="Proteomes" id="UP000029846">
    <property type="component" value="Unassembled WGS sequence"/>
</dbReference>
<name>A0A099F6M0_9RHOB</name>
<reference evidence="1 2" key="1">
    <citation type="submission" date="2014-09" db="EMBL/GenBank/DDBJ databases">
        <authorList>
            <person name="McGinnis J.M."/>
            <person name="Wolfgang W.J."/>
        </authorList>
    </citation>
    <scope>NUCLEOTIDE SEQUENCE [LARGE SCALE GENOMIC DNA]</scope>
    <source>
        <strain evidence="1 2">JCM 14014</strain>
    </source>
</reference>
<proteinExistence type="predicted"/>
<evidence type="ECO:0008006" key="3">
    <source>
        <dbReference type="Google" id="ProtNLM"/>
    </source>
</evidence>
<organism evidence="1 2">
    <name type="scientific">Paracoccus halophilus</name>
    <dbReference type="NCBI Taxonomy" id="376733"/>
    <lineage>
        <taxon>Bacteria</taxon>
        <taxon>Pseudomonadati</taxon>
        <taxon>Pseudomonadota</taxon>
        <taxon>Alphaproteobacteria</taxon>
        <taxon>Rhodobacterales</taxon>
        <taxon>Paracoccaceae</taxon>
        <taxon>Paracoccus</taxon>
    </lineage>
</organism>
<sequence length="182" mass="19978">MTADFFCQARKCATIAMEFLLGAKALNAASLEGTPFLQRPTLALAGHGLEMMLKACCYVNGRKPPSNGKKGHDIAALWQDDICLAVRLHVYIHAGYAVEEARLSGMFPDVPEDDEAQTLIEEYVKELCRLHGGTAGYPLRYPHECDEKAPPKHFVVDALCGAADDMAKSLSEFDLRHLREGA</sequence>
<comment type="caution">
    <text evidence="1">The sequence shown here is derived from an EMBL/GenBank/DDBJ whole genome shotgun (WGS) entry which is preliminary data.</text>
</comment>
<evidence type="ECO:0000313" key="2">
    <source>
        <dbReference type="Proteomes" id="UP000029846"/>
    </source>
</evidence>